<feature type="compositionally biased region" description="Basic and acidic residues" evidence="1">
    <location>
        <begin position="63"/>
        <end position="76"/>
    </location>
</feature>
<feature type="region of interest" description="Disordered" evidence="1">
    <location>
        <begin position="44"/>
        <end position="76"/>
    </location>
</feature>
<dbReference type="EMBL" id="FOHX01000022">
    <property type="protein sequence ID" value="SEU43995.1"/>
    <property type="molecule type" value="Genomic_DNA"/>
</dbReference>
<proteinExistence type="predicted"/>
<name>A0A1I0LQ67_9ACTN</name>
<evidence type="ECO:0000313" key="2">
    <source>
        <dbReference type="EMBL" id="SEU43995.1"/>
    </source>
</evidence>
<protein>
    <submittedName>
        <fullName evidence="2">Uncharacterized protein</fullName>
    </submittedName>
</protein>
<dbReference type="STRING" id="568860.SAMN05421811_122123"/>
<keyword evidence="3" id="KW-1185">Reference proteome</keyword>
<evidence type="ECO:0000313" key="3">
    <source>
        <dbReference type="Proteomes" id="UP000199361"/>
    </source>
</evidence>
<gene>
    <name evidence="2" type="ORF">SAMN05421811_122123</name>
</gene>
<organism evidence="2 3">
    <name type="scientific">Nonomuraea wenchangensis</name>
    <dbReference type="NCBI Taxonomy" id="568860"/>
    <lineage>
        <taxon>Bacteria</taxon>
        <taxon>Bacillati</taxon>
        <taxon>Actinomycetota</taxon>
        <taxon>Actinomycetes</taxon>
        <taxon>Streptosporangiales</taxon>
        <taxon>Streptosporangiaceae</taxon>
        <taxon>Nonomuraea</taxon>
    </lineage>
</organism>
<accession>A0A1I0LQ67</accession>
<sequence length="76" mass="8730">MRRPTKPRAVAKATIHRLLSRRDIPLREKTLWRMLQETAARAAEILAGQRHRPPAAPPASLRPDSRRLAHPPQERC</sequence>
<dbReference type="Proteomes" id="UP000199361">
    <property type="component" value="Unassembled WGS sequence"/>
</dbReference>
<reference evidence="2 3" key="1">
    <citation type="submission" date="2016-10" db="EMBL/GenBank/DDBJ databases">
        <authorList>
            <person name="de Groot N.N."/>
        </authorList>
    </citation>
    <scope>NUCLEOTIDE SEQUENCE [LARGE SCALE GENOMIC DNA]</scope>
    <source>
        <strain evidence="2 3">CGMCC 4.5598</strain>
    </source>
</reference>
<evidence type="ECO:0000256" key="1">
    <source>
        <dbReference type="SAM" id="MobiDB-lite"/>
    </source>
</evidence>
<dbReference type="AlphaFoldDB" id="A0A1I0LQ67"/>